<feature type="transmembrane region" description="Helical" evidence="2">
    <location>
        <begin position="44"/>
        <end position="66"/>
    </location>
</feature>
<evidence type="ECO:0000313" key="3">
    <source>
        <dbReference type="EMBL" id="NXR17547.1"/>
    </source>
</evidence>
<gene>
    <name evidence="3" type="primary">Fitm1</name>
    <name evidence="3" type="ORF">CINMEX_R14952</name>
</gene>
<dbReference type="Proteomes" id="UP000590623">
    <property type="component" value="Unassembled WGS sequence"/>
</dbReference>
<feature type="non-terminal residue" evidence="3">
    <location>
        <position position="108"/>
    </location>
</feature>
<feature type="region of interest" description="Disordered" evidence="1">
    <location>
        <begin position="1"/>
        <end position="34"/>
    </location>
</feature>
<feature type="transmembrane region" description="Helical" evidence="2">
    <location>
        <begin position="78"/>
        <end position="96"/>
    </location>
</feature>
<evidence type="ECO:0000256" key="2">
    <source>
        <dbReference type="SAM" id="Phobius"/>
    </source>
</evidence>
<protein>
    <submittedName>
        <fullName evidence="3">FITM1 protein</fullName>
    </submittedName>
</protein>
<sequence length="108" mass="11675">PGGHFDRTGGHFDRPGGHFDRPGGHFAATRRPHGGGHFGEAPPLALSILYLLALALLLTWHLLLVVTLTYRNTWARNAAGAALGWAAWAVTYRGWYRRPWSPGPPGGG</sequence>
<name>A0A7L2J2W2_CINMU</name>
<dbReference type="EMBL" id="VWYM01002169">
    <property type="protein sequence ID" value="NXR17547.1"/>
    <property type="molecule type" value="Genomic_DNA"/>
</dbReference>
<keyword evidence="2" id="KW-0472">Membrane</keyword>
<organism evidence="3 4">
    <name type="scientific">Cinclus mexicanus</name>
    <name type="common">American dipper</name>
    <dbReference type="NCBI Taxonomy" id="161649"/>
    <lineage>
        <taxon>Eukaryota</taxon>
        <taxon>Metazoa</taxon>
        <taxon>Chordata</taxon>
        <taxon>Craniata</taxon>
        <taxon>Vertebrata</taxon>
        <taxon>Euteleostomi</taxon>
        <taxon>Archelosauria</taxon>
        <taxon>Archosauria</taxon>
        <taxon>Dinosauria</taxon>
        <taxon>Saurischia</taxon>
        <taxon>Theropoda</taxon>
        <taxon>Coelurosauria</taxon>
        <taxon>Aves</taxon>
        <taxon>Neognathae</taxon>
        <taxon>Neoaves</taxon>
        <taxon>Telluraves</taxon>
        <taxon>Australaves</taxon>
        <taxon>Passeriformes</taxon>
        <taxon>Cinclidae</taxon>
        <taxon>Cinclus</taxon>
    </lineage>
</organism>
<comment type="caution">
    <text evidence="3">The sequence shown here is derived from an EMBL/GenBank/DDBJ whole genome shotgun (WGS) entry which is preliminary data.</text>
</comment>
<keyword evidence="4" id="KW-1185">Reference proteome</keyword>
<evidence type="ECO:0000313" key="4">
    <source>
        <dbReference type="Proteomes" id="UP000590623"/>
    </source>
</evidence>
<feature type="compositionally biased region" description="Basic and acidic residues" evidence="1">
    <location>
        <begin position="1"/>
        <end position="23"/>
    </location>
</feature>
<dbReference type="AlphaFoldDB" id="A0A7L2J2W2"/>
<feature type="non-terminal residue" evidence="3">
    <location>
        <position position="1"/>
    </location>
</feature>
<keyword evidence="2" id="KW-1133">Transmembrane helix</keyword>
<keyword evidence="2" id="KW-0812">Transmembrane</keyword>
<evidence type="ECO:0000256" key="1">
    <source>
        <dbReference type="SAM" id="MobiDB-lite"/>
    </source>
</evidence>
<proteinExistence type="predicted"/>
<accession>A0A7L2J2W2</accession>
<reference evidence="3 4" key="1">
    <citation type="submission" date="2019-09" db="EMBL/GenBank/DDBJ databases">
        <title>Bird 10,000 Genomes (B10K) Project - Family phase.</title>
        <authorList>
            <person name="Zhang G."/>
        </authorList>
    </citation>
    <scope>NUCLEOTIDE SEQUENCE [LARGE SCALE GENOMIC DNA]</scope>
    <source>
        <strain evidence="3">B10K-DU-001-77</strain>
        <tissue evidence="3">Muscle</tissue>
    </source>
</reference>